<dbReference type="AlphaFoldDB" id="A0A8H3I7U7"/>
<protein>
    <recommendedName>
        <fullName evidence="3">Protein kinase domain-containing protein</fullName>
    </recommendedName>
</protein>
<dbReference type="PROSITE" id="PS00107">
    <property type="entry name" value="PROTEIN_KINASE_ATP"/>
    <property type="match status" value="1"/>
</dbReference>
<dbReference type="GO" id="GO:0004674">
    <property type="term" value="F:protein serine/threonine kinase activity"/>
    <property type="evidence" value="ECO:0007669"/>
    <property type="project" value="TreeGrafter"/>
</dbReference>
<sequence length="370" mass="42293">MFPDQFVSSVKGREKDWEVVRKLGSGYYGEVWEIKHGDRTFALKHNISGERTDKDIQQERAIGLKIRYTLWRVFKGKDPVRNHSVAVLPKEKHSRPNPYNDENLRGLFGKNFIVTEPVADGGTLKEFLKQDPRPTDEVLKRIMGCLISGLAIMHAEGIHHHDIHTENILVHNNSPLYNDFGLKTDRQPSNSNGADPAGGETRSAERDVLLLAGALIEILAVLTENDVLTKCKTMRASRSQKLSETDFNRSLRANLTELKQTSQVSGFMDLVLKMLDLENRINSRDLVRMLIKLKDGSICQNCLHWHSVGELKNISRSKTKTSTKIKNRKRKYTLEHRRNFHRVFLLLSIVSSRSLKRNPMQTESISVSYL</sequence>
<evidence type="ECO:0000259" key="3">
    <source>
        <dbReference type="PROSITE" id="PS50011"/>
    </source>
</evidence>
<proteinExistence type="predicted"/>
<dbReference type="EMBL" id="CAJPDS010000021">
    <property type="protein sequence ID" value="CAF9918142.1"/>
    <property type="molecule type" value="Genomic_DNA"/>
</dbReference>
<dbReference type="Pfam" id="PF00069">
    <property type="entry name" value="Pkinase"/>
    <property type="match status" value="1"/>
</dbReference>
<dbReference type="OrthoDB" id="4062651at2759"/>
<gene>
    <name evidence="4" type="ORF">HETSPECPRED_003681</name>
</gene>
<comment type="caution">
    <text evidence="4">The sequence shown here is derived from an EMBL/GenBank/DDBJ whole genome shotgun (WGS) entry which is preliminary data.</text>
</comment>
<dbReference type="Proteomes" id="UP000664521">
    <property type="component" value="Unassembled WGS sequence"/>
</dbReference>
<dbReference type="GO" id="GO:0044773">
    <property type="term" value="P:mitotic DNA damage checkpoint signaling"/>
    <property type="evidence" value="ECO:0007669"/>
    <property type="project" value="TreeGrafter"/>
</dbReference>
<dbReference type="PANTHER" id="PTHR44167:SF24">
    <property type="entry name" value="SERINE_THREONINE-PROTEIN KINASE CHK2"/>
    <property type="match status" value="1"/>
</dbReference>
<dbReference type="Gene3D" id="1.10.510.10">
    <property type="entry name" value="Transferase(Phosphotransferase) domain 1"/>
    <property type="match status" value="1"/>
</dbReference>
<name>A0A8H3I7U7_9LECA</name>
<dbReference type="PANTHER" id="PTHR44167">
    <property type="entry name" value="OVARIAN-SPECIFIC SERINE/THREONINE-PROTEIN KINASE LOK-RELATED"/>
    <property type="match status" value="1"/>
</dbReference>
<feature type="region of interest" description="Disordered" evidence="2">
    <location>
        <begin position="181"/>
        <end position="201"/>
    </location>
</feature>
<dbReference type="InterPro" id="IPR000719">
    <property type="entry name" value="Prot_kinase_dom"/>
</dbReference>
<dbReference type="InterPro" id="IPR017441">
    <property type="entry name" value="Protein_kinase_ATP_BS"/>
</dbReference>
<organism evidence="4 5">
    <name type="scientific">Heterodermia speciosa</name>
    <dbReference type="NCBI Taxonomy" id="116794"/>
    <lineage>
        <taxon>Eukaryota</taxon>
        <taxon>Fungi</taxon>
        <taxon>Dikarya</taxon>
        <taxon>Ascomycota</taxon>
        <taxon>Pezizomycotina</taxon>
        <taxon>Lecanoromycetes</taxon>
        <taxon>OSLEUM clade</taxon>
        <taxon>Lecanoromycetidae</taxon>
        <taxon>Caliciales</taxon>
        <taxon>Physciaceae</taxon>
        <taxon>Heterodermia</taxon>
    </lineage>
</organism>
<evidence type="ECO:0000256" key="2">
    <source>
        <dbReference type="SAM" id="MobiDB-lite"/>
    </source>
</evidence>
<evidence type="ECO:0000256" key="1">
    <source>
        <dbReference type="PROSITE-ProRule" id="PRU10141"/>
    </source>
</evidence>
<reference evidence="4" key="1">
    <citation type="submission" date="2021-03" db="EMBL/GenBank/DDBJ databases">
        <authorList>
            <person name="Tagirdzhanova G."/>
        </authorList>
    </citation>
    <scope>NUCLEOTIDE SEQUENCE</scope>
</reference>
<dbReference type="GO" id="GO:0005634">
    <property type="term" value="C:nucleus"/>
    <property type="evidence" value="ECO:0007669"/>
    <property type="project" value="TreeGrafter"/>
</dbReference>
<keyword evidence="1" id="KW-0067">ATP-binding</keyword>
<feature type="binding site" evidence="1">
    <location>
        <position position="44"/>
    </location>
    <ligand>
        <name>ATP</name>
        <dbReference type="ChEBI" id="CHEBI:30616"/>
    </ligand>
</feature>
<feature type="domain" description="Protein kinase" evidence="3">
    <location>
        <begin position="17"/>
        <end position="293"/>
    </location>
</feature>
<evidence type="ECO:0000313" key="5">
    <source>
        <dbReference type="Proteomes" id="UP000664521"/>
    </source>
</evidence>
<keyword evidence="5" id="KW-1185">Reference proteome</keyword>
<evidence type="ECO:0000313" key="4">
    <source>
        <dbReference type="EMBL" id="CAF9918142.1"/>
    </source>
</evidence>
<dbReference type="SUPFAM" id="SSF56112">
    <property type="entry name" value="Protein kinase-like (PK-like)"/>
    <property type="match status" value="1"/>
</dbReference>
<keyword evidence="1" id="KW-0547">Nucleotide-binding</keyword>
<dbReference type="GO" id="GO:0005524">
    <property type="term" value="F:ATP binding"/>
    <property type="evidence" value="ECO:0007669"/>
    <property type="project" value="UniProtKB-UniRule"/>
</dbReference>
<dbReference type="SMART" id="SM00220">
    <property type="entry name" value="S_TKc"/>
    <property type="match status" value="1"/>
</dbReference>
<accession>A0A8H3I7U7</accession>
<dbReference type="PROSITE" id="PS50011">
    <property type="entry name" value="PROTEIN_KINASE_DOM"/>
    <property type="match status" value="1"/>
</dbReference>
<dbReference type="InterPro" id="IPR011009">
    <property type="entry name" value="Kinase-like_dom_sf"/>
</dbReference>